<dbReference type="EMBL" id="JBBPBN010000003">
    <property type="protein sequence ID" value="KAK9042882.1"/>
    <property type="molecule type" value="Genomic_DNA"/>
</dbReference>
<evidence type="ECO:0000313" key="3">
    <source>
        <dbReference type="Proteomes" id="UP001396334"/>
    </source>
</evidence>
<dbReference type="InterPro" id="IPR044730">
    <property type="entry name" value="RNase_H-like_dom_plant"/>
</dbReference>
<dbReference type="PANTHER" id="PTHR47723:SF19">
    <property type="entry name" value="POLYNUCLEOTIDYL TRANSFERASE, RIBONUCLEASE H-LIKE SUPERFAMILY PROTEIN"/>
    <property type="match status" value="1"/>
</dbReference>
<dbReference type="InterPro" id="IPR012337">
    <property type="entry name" value="RNaseH-like_sf"/>
</dbReference>
<dbReference type="Proteomes" id="UP001396334">
    <property type="component" value="Unassembled WGS sequence"/>
</dbReference>
<dbReference type="SUPFAM" id="SSF53098">
    <property type="entry name" value="Ribonuclease H-like"/>
    <property type="match status" value="1"/>
</dbReference>
<dbReference type="PANTHER" id="PTHR47723">
    <property type="entry name" value="OS05G0353850 PROTEIN"/>
    <property type="match status" value="1"/>
</dbReference>
<feature type="domain" description="RNase H type-1" evidence="1">
    <location>
        <begin position="2"/>
        <end position="83"/>
    </location>
</feature>
<gene>
    <name evidence="2" type="ORF">V6N11_071236</name>
</gene>
<reference evidence="2 3" key="1">
    <citation type="journal article" date="2024" name="G3 (Bethesda)">
        <title>Genome assembly of Hibiscus sabdariffa L. provides insights into metabolisms of medicinal natural products.</title>
        <authorList>
            <person name="Kim T."/>
        </authorList>
    </citation>
    <scope>NUCLEOTIDE SEQUENCE [LARGE SCALE GENOMIC DNA]</scope>
    <source>
        <strain evidence="2">TK-2024</strain>
        <tissue evidence="2">Old leaves</tissue>
    </source>
</reference>
<evidence type="ECO:0000313" key="2">
    <source>
        <dbReference type="EMBL" id="KAK9042882.1"/>
    </source>
</evidence>
<proteinExistence type="predicted"/>
<accession>A0ABR2TZK6</accession>
<dbReference type="InterPro" id="IPR036397">
    <property type="entry name" value="RNaseH_sf"/>
</dbReference>
<evidence type="ECO:0000259" key="1">
    <source>
        <dbReference type="Pfam" id="PF13456"/>
    </source>
</evidence>
<comment type="caution">
    <text evidence="2">The sequence shown here is derived from an EMBL/GenBank/DDBJ whole genome shotgun (WGS) entry which is preliminary data.</text>
</comment>
<protein>
    <recommendedName>
        <fullName evidence="1">RNase H type-1 domain-containing protein</fullName>
    </recommendedName>
</protein>
<sequence>MQPLQSELWVIFTGLQIARDNGFERLLIQSDNLEAIKCLNASTVESDVNDLVRAIDRLKHAGCATMFQWIPHKENKLADGIAKLDTSYDLSLLVDPPTLLLPLLISDSSSSM</sequence>
<organism evidence="2 3">
    <name type="scientific">Hibiscus sabdariffa</name>
    <name type="common">roselle</name>
    <dbReference type="NCBI Taxonomy" id="183260"/>
    <lineage>
        <taxon>Eukaryota</taxon>
        <taxon>Viridiplantae</taxon>
        <taxon>Streptophyta</taxon>
        <taxon>Embryophyta</taxon>
        <taxon>Tracheophyta</taxon>
        <taxon>Spermatophyta</taxon>
        <taxon>Magnoliopsida</taxon>
        <taxon>eudicotyledons</taxon>
        <taxon>Gunneridae</taxon>
        <taxon>Pentapetalae</taxon>
        <taxon>rosids</taxon>
        <taxon>malvids</taxon>
        <taxon>Malvales</taxon>
        <taxon>Malvaceae</taxon>
        <taxon>Malvoideae</taxon>
        <taxon>Hibiscus</taxon>
    </lineage>
</organism>
<keyword evidence="3" id="KW-1185">Reference proteome</keyword>
<dbReference type="Pfam" id="PF13456">
    <property type="entry name" value="RVT_3"/>
    <property type="match status" value="1"/>
</dbReference>
<dbReference type="Gene3D" id="3.30.420.10">
    <property type="entry name" value="Ribonuclease H-like superfamily/Ribonuclease H"/>
    <property type="match status" value="1"/>
</dbReference>
<dbReference type="CDD" id="cd06222">
    <property type="entry name" value="RNase_H_like"/>
    <property type="match status" value="1"/>
</dbReference>
<dbReference type="InterPro" id="IPR002156">
    <property type="entry name" value="RNaseH_domain"/>
</dbReference>
<dbReference type="InterPro" id="IPR053151">
    <property type="entry name" value="RNase_H-like"/>
</dbReference>
<name>A0ABR2TZK6_9ROSI</name>